<dbReference type="Proteomes" id="UP000637383">
    <property type="component" value="Unassembled WGS sequence"/>
</dbReference>
<proteinExistence type="predicted"/>
<dbReference type="EMBL" id="JACJTU010000028">
    <property type="protein sequence ID" value="MBD2737228.1"/>
    <property type="molecule type" value="Genomic_DNA"/>
</dbReference>
<name>A0ABR8KGA9_9NOSO</name>
<sequence length="364" mass="41574">MTPIPQLFAQAENDWNLARLCQDLTSAKQQISGKPKQLTPLEINCLRGLLCGYSPTEIAAIMNREVRGLRVDLSRGLYRYIEVLTNRPSNTLKDWREVADWLAKANYKIGFSHHNSQNNDSSLKIVDVSLEGSVNSCVIDLKVRNIGDRVAFLKNAKFLFHDVWMLKSWVLPKLEKNKQQAYPPAPAMATQRSRTVPPSCDYQVSLPATLNFDVTLPFNFCTGNYLNPQSKVVYIENIKISQCVSCNDVDRFTFTLFLPKSEQEVSSNEHAPYLLRTSYIYNFKLELIYDEDNKSIESSDLIILLEPKYPENIETREFLIESDSKLPTEMKKWSQDNLELLTAIAKIKGLMNSSLNSLIRIAVH</sequence>
<organism evidence="1 2">
    <name type="scientific">Nostoc paludosum FACHB-159</name>
    <dbReference type="NCBI Taxonomy" id="2692908"/>
    <lineage>
        <taxon>Bacteria</taxon>
        <taxon>Bacillati</taxon>
        <taxon>Cyanobacteriota</taxon>
        <taxon>Cyanophyceae</taxon>
        <taxon>Nostocales</taxon>
        <taxon>Nostocaceae</taxon>
        <taxon>Nostoc</taxon>
    </lineage>
</organism>
<protein>
    <submittedName>
        <fullName evidence="1">Uncharacterized protein</fullName>
    </submittedName>
</protein>
<comment type="caution">
    <text evidence="1">The sequence shown here is derived from an EMBL/GenBank/DDBJ whole genome shotgun (WGS) entry which is preliminary data.</text>
</comment>
<evidence type="ECO:0000313" key="2">
    <source>
        <dbReference type="Proteomes" id="UP000637383"/>
    </source>
</evidence>
<accession>A0ABR8KGA9</accession>
<evidence type="ECO:0000313" key="1">
    <source>
        <dbReference type="EMBL" id="MBD2737228.1"/>
    </source>
</evidence>
<reference evidence="1 2" key="1">
    <citation type="journal article" date="2020" name="ISME J.">
        <title>Comparative genomics reveals insights into cyanobacterial evolution and habitat adaptation.</title>
        <authorList>
            <person name="Chen M.Y."/>
            <person name="Teng W.K."/>
            <person name="Zhao L."/>
            <person name="Hu C.X."/>
            <person name="Zhou Y.K."/>
            <person name="Han B.P."/>
            <person name="Song L.R."/>
            <person name="Shu W.S."/>
        </authorList>
    </citation>
    <scope>NUCLEOTIDE SEQUENCE [LARGE SCALE GENOMIC DNA]</scope>
    <source>
        <strain evidence="1 2">FACHB-159</strain>
    </source>
</reference>
<keyword evidence="2" id="KW-1185">Reference proteome</keyword>
<gene>
    <name evidence="1" type="ORF">H6H03_25635</name>
</gene>